<evidence type="ECO:0000256" key="1">
    <source>
        <dbReference type="ARBA" id="ARBA00002324"/>
    </source>
</evidence>
<dbReference type="Pfam" id="PF01467">
    <property type="entry name" value="CTP_transf_like"/>
    <property type="match status" value="1"/>
</dbReference>
<dbReference type="EC" id="2.7.7.18" evidence="10"/>
<accession>A0A1Q2C9N0</accession>
<dbReference type="GO" id="GO:0005524">
    <property type="term" value="F:ATP binding"/>
    <property type="evidence" value="ECO:0007669"/>
    <property type="project" value="UniProtKB-KW"/>
</dbReference>
<dbReference type="NCBIfam" id="NF000840">
    <property type="entry name" value="PRK00071.1-3"/>
    <property type="match status" value="1"/>
</dbReference>
<dbReference type="PANTHER" id="PTHR39321">
    <property type="entry name" value="NICOTINATE-NUCLEOTIDE ADENYLYLTRANSFERASE-RELATED"/>
    <property type="match status" value="1"/>
</dbReference>
<evidence type="ECO:0000256" key="6">
    <source>
        <dbReference type="ARBA" id="ARBA00022741"/>
    </source>
</evidence>
<evidence type="ECO:0000313" key="13">
    <source>
        <dbReference type="Proteomes" id="UP000188159"/>
    </source>
</evidence>
<evidence type="ECO:0000313" key="12">
    <source>
        <dbReference type="EMBL" id="AQP40446.1"/>
    </source>
</evidence>
<evidence type="ECO:0000256" key="8">
    <source>
        <dbReference type="ARBA" id="ARBA00023027"/>
    </source>
</evidence>
<organism evidence="12 13">
    <name type="scientific">Anaerostipes hadrus</name>
    <dbReference type="NCBI Taxonomy" id="649756"/>
    <lineage>
        <taxon>Bacteria</taxon>
        <taxon>Bacillati</taxon>
        <taxon>Bacillota</taxon>
        <taxon>Clostridia</taxon>
        <taxon>Lachnospirales</taxon>
        <taxon>Lachnospiraceae</taxon>
        <taxon>Anaerostipes</taxon>
    </lineage>
</organism>
<keyword evidence="3 10" id="KW-0662">Pyridine nucleotide biosynthesis</keyword>
<dbReference type="UniPathway" id="UPA00253">
    <property type="reaction ID" value="UER00332"/>
</dbReference>
<protein>
    <recommendedName>
        <fullName evidence="10">Probable nicotinate-nucleotide adenylyltransferase</fullName>
        <ecNumber evidence="10">2.7.7.18</ecNumber>
    </recommendedName>
    <alternativeName>
        <fullName evidence="10">Deamido-NAD(+) diphosphorylase</fullName>
    </alternativeName>
    <alternativeName>
        <fullName evidence="10">Deamido-NAD(+) pyrophosphorylase</fullName>
    </alternativeName>
    <alternativeName>
        <fullName evidence="10">Nicotinate mononucleotide adenylyltransferase</fullName>
        <shortName evidence="10">NaMN adenylyltransferase</shortName>
    </alternativeName>
</protein>
<keyword evidence="5 10" id="KW-0548">Nucleotidyltransferase</keyword>
<dbReference type="AlphaFoldDB" id="A0A1Q2C9N0"/>
<dbReference type="InterPro" id="IPR014729">
    <property type="entry name" value="Rossmann-like_a/b/a_fold"/>
</dbReference>
<evidence type="ECO:0000256" key="4">
    <source>
        <dbReference type="ARBA" id="ARBA00022679"/>
    </source>
</evidence>
<dbReference type="GO" id="GO:0004515">
    <property type="term" value="F:nicotinate-nucleotide adenylyltransferase activity"/>
    <property type="evidence" value="ECO:0007669"/>
    <property type="project" value="UniProtKB-UniRule"/>
</dbReference>
<keyword evidence="8 10" id="KW-0520">NAD</keyword>
<feature type="domain" description="Cytidyltransferase-like" evidence="11">
    <location>
        <begin position="6"/>
        <end position="173"/>
    </location>
</feature>
<evidence type="ECO:0000256" key="2">
    <source>
        <dbReference type="ARBA" id="ARBA00005019"/>
    </source>
</evidence>
<gene>
    <name evidence="10" type="primary">nadD</name>
    <name evidence="12" type="ORF">DO83_13195</name>
</gene>
<dbReference type="InterPro" id="IPR005248">
    <property type="entry name" value="NadD/NMNAT"/>
</dbReference>
<comment type="catalytic activity">
    <reaction evidence="9 10">
        <text>nicotinate beta-D-ribonucleotide + ATP + H(+) = deamido-NAD(+) + diphosphate</text>
        <dbReference type="Rhea" id="RHEA:22860"/>
        <dbReference type="ChEBI" id="CHEBI:15378"/>
        <dbReference type="ChEBI" id="CHEBI:30616"/>
        <dbReference type="ChEBI" id="CHEBI:33019"/>
        <dbReference type="ChEBI" id="CHEBI:57502"/>
        <dbReference type="ChEBI" id="CHEBI:58437"/>
        <dbReference type="EC" id="2.7.7.18"/>
    </reaction>
</comment>
<dbReference type="PANTHER" id="PTHR39321:SF3">
    <property type="entry name" value="PHOSPHOPANTETHEINE ADENYLYLTRANSFERASE"/>
    <property type="match status" value="1"/>
</dbReference>
<dbReference type="SUPFAM" id="SSF52374">
    <property type="entry name" value="Nucleotidylyl transferase"/>
    <property type="match status" value="1"/>
</dbReference>
<dbReference type="GO" id="GO:0009435">
    <property type="term" value="P:NAD+ biosynthetic process"/>
    <property type="evidence" value="ECO:0007669"/>
    <property type="project" value="UniProtKB-UniRule"/>
</dbReference>
<keyword evidence="4 10" id="KW-0808">Transferase</keyword>
<comment type="similarity">
    <text evidence="10">Belongs to the NadD family.</text>
</comment>
<comment type="pathway">
    <text evidence="2 10">Cofactor biosynthesis; NAD(+) biosynthesis; deamido-NAD(+) from nicotinate D-ribonucleotide: step 1/1.</text>
</comment>
<proteinExistence type="inferred from homology"/>
<sequence length="207" mass="23636">MKKIGILGGTFNPIHHGHLILGQAAKEEFGLDEILVMPTKNPAYKTISGGVSEKNRVDMIKLAIRDFPYFKFSDIELKREGTTYTVDTLRELTKQDTDCRYYFIMGADSLYQIETWKDPGQIFTMADILVATRNDSRSALDAQIDYLEEKYDGKIYHLSSPSIEISSNDIRKRCSNGSSIHFFLPEDVIDYIERNDLYGSTADRRKA</sequence>
<keyword evidence="7 10" id="KW-0067">ATP-binding</keyword>
<dbReference type="HAMAP" id="MF_00244">
    <property type="entry name" value="NaMN_adenylyltr"/>
    <property type="match status" value="1"/>
</dbReference>
<dbReference type="NCBIfam" id="TIGR00482">
    <property type="entry name" value="nicotinate (nicotinamide) nucleotide adenylyltransferase"/>
    <property type="match status" value="1"/>
</dbReference>
<dbReference type="EMBL" id="CP012098">
    <property type="protein sequence ID" value="AQP40446.1"/>
    <property type="molecule type" value="Genomic_DNA"/>
</dbReference>
<evidence type="ECO:0000256" key="9">
    <source>
        <dbReference type="ARBA" id="ARBA00048721"/>
    </source>
</evidence>
<comment type="function">
    <text evidence="1 10">Catalyzes the reversible adenylation of nicotinate mononucleotide (NaMN) to nicotinic acid adenine dinucleotide (NaAD).</text>
</comment>
<dbReference type="InterPro" id="IPR004821">
    <property type="entry name" value="Cyt_trans-like"/>
</dbReference>
<name>A0A1Q2C9N0_ANAHA</name>
<keyword evidence="6 10" id="KW-0547">Nucleotide-binding</keyword>
<evidence type="ECO:0000256" key="3">
    <source>
        <dbReference type="ARBA" id="ARBA00022642"/>
    </source>
</evidence>
<dbReference type="NCBIfam" id="TIGR00125">
    <property type="entry name" value="cyt_tran_rel"/>
    <property type="match status" value="1"/>
</dbReference>
<reference evidence="12 13" key="1">
    <citation type="journal article" date="2016" name="Sci. Rep.">
        <title>Accelerated dysbiosis of gut microbiota during aggravation of DSS-induced colitis by a butyrate-producing bacterium.</title>
        <authorList>
            <person name="Zhang Q."/>
            <person name="Wu Y."/>
            <person name="Wang J."/>
            <person name="Wu G."/>
            <person name="Long W."/>
            <person name="Xue Z."/>
            <person name="Wang L."/>
            <person name="Zhang X."/>
            <person name="Pang X."/>
            <person name="Zhao Y."/>
            <person name="Zhao L."/>
            <person name="Zhang C."/>
        </authorList>
    </citation>
    <scope>NUCLEOTIDE SEQUENCE [LARGE SCALE GENOMIC DNA]</scope>
    <source>
        <strain evidence="12 13">BPB5</strain>
    </source>
</reference>
<evidence type="ECO:0000259" key="11">
    <source>
        <dbReference type="Pfam" id="PF01467"/>
    </source>
</evidence>
<evidence type="ECO:0000256" key="5">
    <source>
        <dbReference type="ARBA" id="ARBA00022695"/>
    </source>
</evidence>
<dbReference type="RefSeq" id="WP_077327156.1">
    <property type="nucleotide sequence ID" value="NZ_CP012098.1"/>
</dbReference>
<dbReference type="Proteomes" id="UP000188159">
    <property type="component" value="Chromosome"/>
</dbReference>
<evidence type="ECO:0000256" key="10">
    <source>
        <dbReference type="HAMAP-Rule" id="MF_00244"/>
    </source>
</evidence>
<dbReference type="Gene3D" id="3.40.50.620">
    <property type="entry name" value="HUPs"/>
    <property type="match status" value="1"/>
</dbReference>
<evidence type="ECO:0000256" key="7">
    <source>
        <dbReference type="ARBA" id="ARBA00022840"/>
    </source>
</evidence>
<dbReference type="CDD" id="cd02165">
    <property type="entry name" value="NMNAT"/>
    <property type="match status" value="1"/>
</dbReference>